<feature type="transmembrane region" description="Helical" evidence="1">
    <location>
        <begin position="50"/>
        <end position="67"/>
    </location>
</feature>
<organism evidence="2 3">
    <name type="scientific">Sphingobacterium wenxiniae</name>
    <dbReference type="NCBI Taxonomy" id="683125"/>
    <lineage>
        <taxon>Bacteria</taxon>
        <taxon>Pseudomonadati</taxon>
        <taxon>Bacteroidota</taxon>
        <taxon>Sphingobacteriia</taxon>
        <taxon>Sphingobacteriales</taxon>
        <taxon>Sphingobacteriaceae</taxon>
        <taxon>Sphingobacterium</taxon>
    </lineage>
</organism>
<keyword evidence="1" id="KW-0812">Transmembrane</keyword>
<keyword evidence="1" id="KW-1133">Transmembrane helix</keyword>
<accession>A0A1I6TYT6</accession>
<name>A0A1I6TYT6_9SPHI</name>
<evidence type="ECO:0000313" key="2">
    <source>
        <dbReference type="EMBL" id="SFS94340.1"/>
    </source>
</evidence>
<keyword evidence="3" id="KW-1185">Reference proteome</keyword>
<evidence type="ECO:0000256" key="1">
    <source>
        <dbReference type="SAM" id="Phobius"/>
    </source>
</evidence>
<evidence type="ECO:0008006" key="4">
    <source>
        <dbReference type="Google" id="ProtNLM"/>
    </source>
</evidence>
<protein>
    <recommendedName>
        <fullName evidence="4">DUF4157 domain-containing protein</fullName>
    </recommendedName>
</protein>
<dbReference type="AlphaFoldDB" id="A0A1I6TYT6"/>
<feature type="transmembrane region" description="Helical" evidence="1">
    <location>
        <begin position="12"/>
        <end position="30"/>
    </location>
</feature>
<keyword evidence="1" id="KW-0472">Membrane</keyword>
<evidence type="ECO:0000313" key="3">
    <source>
        <dbReference type="Proteomes" id="UP000198785"/>
    </source>
</evidence>
<dbReference type="RefSeq" id="WP_244525881.1">
    <property type="nucleotide sequence ID" value="NZ_FOZZ01000007.1"/>
</dbReference>
<dbReference type="STRING" id="683125.SAMN05660206_107142"/>
<sequence length="114" mass="13590">MKGIVIVNRFLTNLFSAGKATAITIFPFVFVLNKRHKADNVLLNHERIHLAQALEMLVIPFYLWYVLEFLIRYVQLRDADAAYLRISFEREAYGNEQNGGYLRKRKFWTFIRYL</sequence>
<gene>
    <name evidence="2" type="ORF">SAMN05660206_107142</name>
</gene>
<dbReference type="Proteomes" id="UP000198785">
    <property type="component" value="Unassembled WGS sequence"/>
</dbReference>
<reference evidence="2 3" key="1">
    <citation type="submission" date="2016-10" db="EMBL/GenBank/DDBJ databases">
        <authorList>
            <person name="de Groot N.N."/>
        </authorList>
    </citation>
    <scope>NUCLEOTIDE SEQUENCE [LARGE SCALE GENOMIC DNA]</scope>
    <source>
        <strain evidence="2 3">DSM 22789</strain>
    </source>
</reference>
<dbReference type="EMBL" id="FOZZ01000007">
    <property type="protein sequence ID" value="SFS94340.1"/>
    <property type="molecule type" value="Genomic_DNA"/>
</dbReference>
<proteinExistence type="predicted"/>